<dbReference type="PANTHER" id="PTHR43272:SF32">
    <property type="entry name" value="AMP-DEPENDENT SYNTHETASE_LIGASE DOMAIN-CONTAINING PROTEIN"/>
    <property type="match status" value="1"/>
</dbReference>
<keyword evidence="2" id="KW-0276">Fatty acid metabolism</keyword>
<proteinExistence type="predicted"/>
<dbReference type="Pfam" id="PF00501">
    <property type="entry name" value="AMP-binding"/>
    <property type="match status" value="1"/>
</dbReference>
<dbReference type="InterPro" id="IPR042099">
    <property type="entry name" value="ANL_N_sf"/>
</dbReference>
<feature type="domain" description="AMP-dependent synthetase/ligase" evidence="4">
    <location>
        <begin position="72"/>
        <end position="500"/>
    </location>
</feature>
<dbReference type="GO" id="GO:0004467">
    <property type="term" value="F:long-chain fatty acid-CoA ligase activity"/>
    <property type="evidence" value="ECO:0007669"/>
    <property type="project" value="TreeGrafter"/>
</dbReference>
<evidence type="ECO:0000313" key="6">
    <source>
        <dbReference type="Proteomes" id="UP001295684"/>
    </source>
</evidence>
<accession>A0AAD2DAD8</accession>
<organism evidence="5 6">
    <name type="scientific">Euplotes crassus</name>
    <dbReference type="NCBI Taxonomy" id="5936"/>
    <lineage>
        <taxon>Eukaryota</taxon>
        <taxon>Sar</taxon>
        <taxon>Alveolata</taxon>
        <taxon>Ciliophora</taxon>
        <taxon>Intramacronucleata</taxon>
        <taxon>Spirotrichea</taxon>
        <taxon>Hypotrichia</taxon>
        <taxon>Euplotida</taxon>
        <taxon>Euplotidae</taxon>
        <taxon>Moneuplotes</taxon>
    </lineage>
</organism>
<reference evidence="5" key="1">
    <citation type="submission" date="2023-07" db="EMBL/GenBank/DDBJ databases">
        <authorList>
            <consortium name="AG Swart"/>
            <person name="Singh M."/>
            <person name="Singh A."/>
            <person name="Seah K."/>
            <person name="Emmerich C."/>
        </authorList>
    </citation>
    <scope>NUCLEOTIDE SEQUENCE</scope>
    <source>
        <strain evidence="5">DP1</strain>
    </source>
</reference>
<evidence type="ECO:0000256" key="3">
    <source>
        <dbReference type="ARBA" id="ARBA00023098"/>
    </source>
</evidence>
<evidence type="ECO:0000256" key="1">
    <source>
        <dbReference type="ARBA" id="ARBA00022598"/>
    </source>
</evidence>
<dbReference type="EMBL" id="CAMPGE010029630">
    <property type="protein sequence ID" value="CAI2387109.1"/>
    <property type="molecule type" value="Genomic_DNA"/>
</dbReference>
<sequence length="700" mass="78619">MKKTSFRPNGQEFVLLSMDGYKKLANINSSGKNLYWTTDINTEIPIKYNLNDYQGLVSVTPKTLPQCLVENLKTHRDWPSLHAEVAKDEWTLWTHGDVWKISFNFAKSLLAFGVTHRAAVNIIGYNHPMWIFAFYGTVIADNVAVGVYMTSTPSACEYVADHSSCELVVCEDLKQAEKYLGILDNLPKIKGIVIWSIARFETRPHSLIMGWEEFLELGSQVYEDSVRYEDILYDRMQKQVPGMCCNIVYTSGTTGNPKGVMLTHDTMYFMSKKYLKSWDTEGLVDGQERVVSYLPLSHSAAQTYDLGFNYVGRVQLYFARPCALQGSLVDTLKHAKPTIFWAAPRVWEKLELKLKEISGKSSAAVRKAPSWDKESYPAQFSQGESNTPGYLSANFTDVRNLQCEIGLEESKILMVTSAPMKTATLEFFNSIGLPVMNVYGMSECNGPETSGKPSKFAEGSVGFPIEDTHIKIDTRNKTAGGMENEGEICFRGRNNFIGYLNNEEKTRETLDADGYIHSGDIGTFEDDGFVRITGRIKELIITAGGENVAPVLIEDSFKNICPIVSNMMAVGDGRKYLTALLTLKVEVDTTNGKNLPTKDLTLFVKTFLEEHLGVTGVHTTEDAMRNKKVMEYLQTMIDENNKLAQSRAQTIKKFRVLPTDFSFEGGELTPTLKLRRGPTLDKYSEVIDGMYIDQDMISRI</sequence>
<keyword evidence="6" id="KW-1185">Reference proteome</keyword>
<keyword evidence="1" id="KW-0436">Ligase</keyword>
<gene>
    <name evidence="5" type="ORF">ECRASSUSDP1_LOCUS28737</name>
</gene>
<keyword evidence="3" id="KW-0443">Lipid metabolism</keyword>
<evidence type="ECO:0000313" key="5">
    <source>
        <dbReference type="EMBL" id="CAI2387109.1"/>
    </source>
</evidence>
<comment type="caution">
    <text evidence="5">The sequence shown here is derived from an EMBL/GenBank/DDBJ whole genome shotgun (WGS) entry which is preliminary data.</text>
</comment>
<dbReference type="InterPro" id="IPR000873">
    <property type="entry name" value="AMP-dep_synth/lig_dom"/>
</dbReference>
<dbReference type="PANTHER" id="PTHR43272">
    <property type="entry name" value="LONG-CHAIN-FATTY-ACID--COA LIGASE"/>
    <property type="match status" value="1"/>
</dbReference>
<dbReference type="Gene3D" id="3.40.50.12780">
    <property type="entry name" value="N-terminal domain of ligase-like"/>
    <property type="match status" value="1"/>
</dbReference>
<protein>
    <recommendedName>
        <fullName evidence="4">AMP-dependent synthetase/ligase domain-containing protein</fullName>
    </recommendedName>
</protein>
<dbReference type="GO" id="GO:0005783">
    <property type="term" value="C:endoplasmic reticulum"/>
    <property type="evidence" value="ECO:0007669"/>
    <property type="project" value="TreeGrafter"/>
</dbReference>
<dbReference type="Proteomes" id="UP001295684">
    <property type="component" value="Unassembled WGS sequence"/>
</dbReference>
<evidence type="ECO:0000256" key="2">
    <source>
        <dbReference type="ARBA" id="ARBA00022832"/>
    </source>
</evidence>
<dbReference type="Pfam" id="PF23562">
    <property type="entry name" value="AMP-binding_C_3"/>
    <property type="match status" value="1"/>
</dbReference>
<dbReference type="InterPro" id="IPR020845">
    <property type="entry name" value="AMP-binding_CS"/>
</dbReference>
<dbReference type="PROSITE" id="PS00455">
    <property type="entry name" value="AMP_BINDING"/>
    <property type="match status" value="1"/>
</dbReference>
<evidence type="ECO:0000259" key="4">
    <source>
        <dbReference type="Pfam" id="PF00501"/>
    </source>
</evidence>
<dbReference type="AlphaFoldDB" id="A0AAD2DAD8"/>
<dbReference type="GO" id="GO:0016020">
    <property type="term" value="C:membrane"/>
    <property type="evidence" value="ECO:0007669"/>
    <property type="project" value="TreeGrafter"/>
</dbReference>
<name>A0AAD2DAD8_EUPCR</name>
<dbReference type="SUPFAM" id="SSF56801">
    <property type="entry name" value="Acetyl-CoA synthetase-like"/>
    <property type="match status" value="1"/>
</dbReference>